<reference evidence="2 3" key="1">
    <citation type="journal article" date="2019" name="Nat. Ecol. Evol.">
        <title>Megaphylogeny resolves global patterns of mushroom evolution.</title>
        <authorList>
            <person name="Varga T."/>
            <person name="Krizsan K."/>
            <person name="Foldi C."/>
            <person name="Dima B."/>
            <person name="Sanchez-Garcia M."/>
            <person name="Sanchez-Ramirez S."/>
            <person name="Szollosi G.J."/>
            <person name="Szarkandi J.G."/>
            <person name="Papp V."/>
            <person name="Albert L."/>
            <person name="Andreopoulos W."/>
            <person name="Angelini C."/>
            <person name="Antonin V."/>
            <person name="Barry K.W."/>
            <person name="Bougher N.L."/>
            <person name="Buchanan P."/>
            <person name="Buyck B."/>
            <person name="Bense V."/>
            <person name="Catcheside P."/>
            <person name="Chovatia M."/>
            <person name="Cooper J."/>
            <person name="Damon W."/>
            <person name="Desjardin D."/>
            <person name="Finy P."/>
            <person name="Geml J."/>
            <person name="Haridas S."/>
            <person name="Hughes K."/>
            <person name="Justo A."/>
            <person name="Karasinski D."/>
            <person name="Kautmanova I."/>
            <person name="Kiss B."/>
            <person name="Kocsube S."/>
            <person name="Kotiranta H."/>
            <person name="LaButti K.M."/>
            <person name="Lechner B.E."/>
            <person name="Liimatainen K."/>
            <person name="Lipzen A."/>
            <person name="Lukacs Z."/>
            <person name="Mihaltcheva S."/>
            <person name="Morgado L.N."/>
            <person name="Niskanen T."/>
            <person name="Noordeloos M.E."/>
            <person name="Ohm R.A."/>
            <person name="Ortiz-Santana B."/>
            <person name="Ovrebo C."/>
            <person name="Racz N."/>
            <person name="Riley R."/>
            <person name="Savchenko A."/>
            <person name="Shiryaev A."/>
            <person name="Soop K."/>
            <person name="Spirin V."/>
            <person name="Szebenyi C."/>
            <person name="Tomsovsky M."/>
            <person name="Tulloss R.E."/>
            <person name="Uehling J."/>
            <person name="Grigoriev I.V."/>
            <person name="Vagvolgyi C."/>
            <person name="Papp T."/>
            <person name="Martin F.M."/>
            <person name="Miettinen O."/>
            <person name="Hibbett D.S."/>
            <person name="Nagy L.G."/>
        </authorList>
    </citation>
    <scope>NUCLEOTIDE SEQUENCE [LARGE SCALE GENOMIC DNA]</scope>
    <source>
        <strain evidence="2 3">CBS 166.37</strain>
    </source>
</reference>
<feature type="domain" description="F-box" evidence="1">
    <location>
        <begin position="76"/>
        <end position="125"/>
    </location>
</feature>
<proteinExistence type="predicted"/>
<dbReference type="Pfam" id="PF12937">
    <property type="entry name" value="F-box-like"/>
    <property type="match status" value="1"/>
</dbReference>
<organism evidence="2 3">
    <name type="scientific">Crucibulum laeve</name>
    <dbReference type="NCBI Taxonomy" id="68775"/>
    <lineage>
        <taxon>Eukaryota</taxon>
        <taxon>Fungi</taxon>
        <taxon>Dikarya</taxon>
        <taxon>Basidiomycota</taxon>
        <taxon>Agaricomycotina</taxon>
        <taxon>Agaricomycetes</taxon>
        <taxon>Agaricomycetidae</taxon>
        <taxon>Agaricales</taxon>
        <taxon>Agaricineae</taxon>
        <taxon>Nidulariaceae</taxon>
        <taxon>Crucibulum</taxon>
    </lineage>
</organism>
<dbReference type="EMBL" id="ML213651">
    <property type="protein sequence ID" value="TFK33251.1"/>
    <property type="molecule type" value="Genomic_DNA"/>
</dbReference>
<evidence type="ECO:0000313" key="3">
    <source>
        <dbReference type="Proteomes" id="UP000308652"/>
    </source>
</evidence>
<evidence type="ECO:0000259" key="1">
    <source>
        <dbReference type="Pfam" id="PF12937"/>
    </source>
</evidence>
<gene>
    <name evidence="2" type="ORF">BDQ12DRAFT_615512</name>
</gene>
<sequence length="125" mass="14485">MTVDELSQPLSLLRSNFIPSLAQIEPIRRSINKRQEDIHILDNEISLLRSVLSQLETHRENLHTYVTNQRCLISPIRRLPVEVLGEIFLECSSSVSVCDPQSFVRIVRQVCVHWREIALSLPTLW</sequence>
<accession>A0A5C3LWU6</accession>
<keyword evidence="3" id="KW-1185">Reference proteome</keyword>
<protein>
    <recommendedName>
        <fullName evidence="1">F-box domain-containing protein</fullName>
    </recommendedName>
</protein>
<dbReference type="InterPro" id="IPR036047">
    <property type="entry name" value="F-box-like_dom_sf"/>
</dbReference>
<dbReference type="InterPro" id="IPR001810">
    <property type="entry name" value="F-box_dom"/>
</dbReference>
<evidence type="ECO:0000313" key="2">
    <source>
        <dbReference type="EMBL" id="TFK33251.1"/>
    </source>
</evidence>
<dbReference type="OrthoDB" id="3365698at2759"/>
<dbReference type="Proteomes" id="UP000308652">
    <property type="component" value="Unassembled WGS sequence"/>
</dbReference>
<dbReference type="SUPFAM" id="SSF81383">
    <property type="entry name" value="F-box domain"/>
    <property type="match status" value="1"/>
</dbReference>
<dbReference type="STRING" id="68775.A0A5C3LWU6"/>
<dbReference type="AlphaFoldDB" id="A0A5C3LWU6"/>
<name>A0A5C3LWU6_9AGAR</name>
<feature type="non-terminal residue" evidence="2">
    <location>
        <position position="125"/>
    </location>
</feature>
<dbReference type="Gene3D" id="1.20.1280.50">
    <property type="match status" value="1"/>
</dbReference>